<dbReference type="PANTHER" id="PTHR10283">
    <property type="entry name" value="SOLUTE CARRIER FAMILY 13 MEMBER"/>
    <property type="match status" value="1"/>
</dbReference>
<proteinExistence type="predicted"/>
<evidence type="ECO:0000256" key="3">
    <source>
        <dbReference type="ARBA" id="ARBA00022692"/>
    </source>
</evidence>
<dbReference type="InterPro" id="IPR001898">
    <property type="entry name" value="SLC13A/DASS"/>
</dbReference>
<feature type="transmembrane region" description="Helical" evidence="6">
    <location>
        <begin position="336"/>
        <end position="352"/>
    </location>
</feature>
<dbReference type="STRING" id="161398.PP2015_4108"/>
<dbReference type="InterPro" id="IPR031312">
    <property type="entry name" value="Na/sul_symport_CS"/>
</dbReference>
<dbReference type="EMBL" id="CP013188">
    <property type="protein sequence ID" value="ALO44575.1"/>
    <property type="molecule type" value="Genomic_DNA"/>
</dbReference>
<keyword evidence="8" id="KW-1185">Reference proteome</keyword>
<dbReference type="GO" id="GO:0005886">
    <property type="term" value="C:plasma membrane"/>
    <property type="evidence" value="ECO:0007669"/>
    <property type="project" value="TreeGrafter"/>
</dbReference>
<evidence type="ECO:0000256" key="6">
    <source>
        <dbReference type="SAM" id="Phobius"/>
    </source>
</evidence>
<feature type="transmembrane region" description="Helical" evidence="6">
    <location>
        <begin position="297"/>
        <end position="315"/>
    </location>
</feature>
<keyword evidence="3 6" id="KW-0812">Transmembrane</keyword>
<evidence type="ECO:0000256" key="1">
    <source>
        <dbReference type="ARBA" id="ARBA00004141"/>
    </source>
</evidence>
<dbReference type="RefSeq" id="WP_058032423.1">
    <property type="nucleotide sequence ID" value="NZ_CP013188.1"/>
</dbReference>
<comment type="subcellular location">
    <subcellularLocation>
        <location evidence="1">Membrane</location>
        <topology evidence="1">Multi-pass membrane protein</topology>
    </subcellularLocation>
</comment>
<feature type="transmembrane region" description="Helical" evidence="6">
    <location>
        <begin position="215"/>
        <end position="237"/>
    </location>
</feature>
<keyword evidence="5 6" id="KW-0472">Membrane</keyword>
<dbReference type="NCBIfam" id="TIGR00785">
    <property type="entry name" value="dass"/>
    <property type="match status" value="1"/>
</dbReference>
<dbReference type="GO" id="GO:0015141">
    <property type="term" value="F:succinate transmembrane transporter activity"/>
    <property type="evidence" value="ECO:0007669"/>
    <property type="project" value="UniProtKB-ARBA"/>
</dbReference>
<protein>
    <submittedName>
        <fullName evidence="7">Putative sodium-dependent transporter (Di-or tri-carboxylates)</fullName>
    </submittedName>
</protein>
<keyword evidence="4 6" id="KW-1133">Transmembrane helix</keyword>
<dbReference type="PATRIC" id="fig|161398.10.peg.4214"/>
<feature type="transmembrane region" description="Helical" evidence="6">
    <location>
        <begin position="175"/>
        <end position="195"/>
    </location>
</feature>
<feature type="transmembrane region" description="Helical" evidence="6">
    <location>
        <begin position="84"/>
        <end position="103"/>
    </location>
</feature>
<organism evidence="7 8">
    <name type="scientific">Pseudoalteromonas phenolica</name>
    <dbReference type="NCBI Taxonomy" id="161398"/>
    <lineage>
        <taxon>Bacteria</taxon>
        <taxon>Pseudomonadati</taxon>
        <taxon>Pseudomonadota</taxon>
        <taxon>Gammaproteobacteria</taxon>
        <taxon>Alteromonadales</taxon>
        <taxon>Pseudoalteromonadaceae</taxon>
        <taxon>Pseudoalteromonas</taxon>
    </lineage>
</organism>
<dbReference type="PANTHER" id="PTHR10283:SF82">
    <property type="entry name" value="SOLUTE CARRIER FAMILY 13 MEMBER 2"/>
    <property type="match status" value="1"/>
</dbReference>
<sequence length="482" mass="52291">MISDNNKTLFHYFYLLLGPAIFLSTFLIDTPSGMPEVAWKTAGLALWLGVWWVSEVVPIPVTSLVPIIAVPLAGINDIKSVTSVYSHPLIFLFLGGFLISIAMEKWHLHKRIALITMLKSGNNPKFQILAMMMVSGFLSMWINNTATTLMMLPIALSVIYVLRENNSSCDNYGKALLLAIAYSASIGGVGTIIGTAPNALMAAYLWENHQIKIGFAQWMMFAVPFVFTMIIICWFWLTRFAFSVKQVGNNAQLNTLFQKQVDELGSMTLAEKNVLFVFVFAAMSWVLRPYLASWTGLNITDTGIAIIAALLLFVLPAKKDNKTKVMDWDAAQAVPWGILLLFGGGLALAAQIKSSGLAQYIADMLAGASTIPLILGVLVVATLICFLTEITSNTATAAGFLPLLGPVAEQIAGTPLIWVIPAAIAASCAFMMPVATPPNAIVFGSGEIKIKDMVKAGFMMNIIAVLLITLLTMTLGSWVFGY</sequence>
<dbReference type="Pfam" id="PF00939">
    <property type="entry name" value="Na_sulph_symp"/>
    <property type="match status" value="1"/>
</dbReference>
<dbReference type="CDD" id="cd01115">
    <property type="entry name" value="SLC13_permease"/>
    <property type="match status" value="1"/>
</dbReference>
<keyword evidence="2" id="KW-0813">Transport</keyword>
<evidence type="ECO:0000256" key="2">
    <source>
        <dbReference type="ARBA" id="ARBA00022448"/>
    </source>
</evidence>
<dbReference type="Proteomes" id="UP000061457">
    <property type="component" value="Chromosome II"/>
</dbReference>
<dbReference type="OrthoDB" id="9766267at2"/>
<evidence type="ECO:0000313" key="7">
    <source>
        <dbReference type="EMBL" id="ALO44575.1"/>
    </source>
</evidence>
<feature type="transmembrane region" description="Helical" evidence="6">
    <location>
        <begin position="44"/>
        <end position="72"/>
    </location>
</feature>
<evidence type="ECO:0000256" key="5">
    <source>
        <dbReference type="ARBA" id="ARBA00023136"/>
    </source>
</evidence>
<dbReference type="PROSITE" id="PS01271">
    <property type="entry name" value="NA_SULFATE"/>
    <property type="match status" value="1"/>
</dbReference>
<feature type="transmembrane region" description="Helical" evidence="6">
    <location>
        <begin position="12"/>
        <end position="32"/>
    </location>
</feature>
<accession>A0A0S2K9B4</accession>
<feature type="transmembrane region" description="Helical" evidence="6">
    <location>
        <begin position="274"/>
        <end position="291"/>
    </location>
</feature>
<dbReference type="AlphaFoldDB" id="A0A0S2K9B4"/>
<gene>
    <name evidence="7" type="ORF">PP2015_4108</name>
</gene>
<evidence type="ECO:0000313" key="8">
    <source>
        <dbReference type="Proteomes" id="UP000061457"/>
    </source>
</evidence>
<reference evidence="7 8" key="1">
    <citation type="submission" date="2015-11" db="EMBL/GenBank/DDBJ databases">
        <authorList>
            <person name="Zhang Y."/>
            <person name="Guo Z."/>
        </authorList>
    </citation>
    <scope>NUCLEOTIDE SEQUENCE [LARGE SCALE GENOMIC DNA]</scope>
    <source>
        <strain evidence="7 8">KCTC 12086</strain>
    </source>
</reference>
<feature type="transmembrane region" description="Helical" evidence="6">
    <location>
        <begin position="458"/>
        <end position="480"/>
    </location>
</feature>
<feature type="transmembrane region" description="Helical" evidence="6">
    <location>
        <begin position="148"/>
        <end position="163"/>
    </location>
</feature>
<feature type="transmembrane region" description="Helical" evidence="6">
    <location>
        <begin position="364"/>
        <end position="387"/>
    </location>
</feature>
<name>A0A0S2K9B4_9GAMM</name>
<dbReference type="KEGG" id="pphe:PP2015_4108"/>
<evidence type="ECO:0000256" key="4">
    <source>
        <dbReference type="ARBA" id="ARBA00022989"/>
    </source>
</evidence>